<reference evidence="1" key="1">
    <citation type="journal article" date="2020" name="Plant Biotechnol. J.">
        <title>The pomegranate (Punica granatum L.) draft genome dissects genetic divergence between soft- and hard-seeded cultivars.</title>
        <authorList>
            <person name="Luo X."/>
            <person name="Li H."/>
            <person name="Wu Z."/>
            <person name="Yao W."/>
            <person name="Zhao P."/>
            <person name="Cao D."/>
            <person name="Yu H."/>
            <person name="Li K."/>
            <person name="Poudel K."/>
            <person name="Zhao D."/>
            <person name="Zhang F."/>
            <person name="Xia X."/>
            <person name="Chen L."/>
            <person name="Wang Q."/>
            <person name="Jing D."/>
            <person name="Cao S."/>
        </authorList>
    </citation>
    <scope>NUCLEOTIDE SEQUENCE [LARGE SCALE GENOMIC DNA]</scope>
    <source>
        <strain evidence="1">cv. Tunisia</strain>
    </source>
</reference>
<accession>A0A6P8C7R8</accession>
<protein>
    <submittedName>
        <fullName evidence="2">Uncharacterized protein LOC116194285 isoform X2</fullName>
    </submittedName>
</protein>
<gene>
    <name evidence="2" type="primary">LOC116194285</name>
</gene>
<evidence type="ECO:0000313" key="2">
    <source>
        <dbReference type="RefSeq" id="XP_031378930.1"/>
    </source>
</evidence>
<name>A0A6P8C7R8_PUNGR</name>
<organism evidence="1 2">
    <name type="scientific">Punica granatum</name>
    <name type="common">Pomegranate</name>
    <dbReference type="NCBI Taxonomy" id="22663"/>
    <lineage>
        <taxon>Eukaryota</taxon>
        <taxon>Viridiplantae</taxon>
        <taxon>Streptophyta</taxon>
        <taxon>Embryophyta</taxon>
        <taxon>Tracheophyta</taxon>
        <taxon>Spermatophyta</taxon>
        <taxon>Magnoliopsida</taxon>
        <taxon>eudicotyledons</taxon>
        <taxon>Gunneridae</taxon>
        <taxon>Pentapetalae</taxon>
        <taxon>rosids</taxon>
        <taxon>malvids</taxon>
        <taxon>Myrtales</taxon>
        <taxon>Lythraceae</taxon>
        <taxon>Punica</taxon>
    </lineage>
</organism>
<dbReference type="AlphaFoldDB" id="A0A6P8C7R8"/>
<dbReference type="GeneID" id="116194285"/>
<dbReference type="RefSeq" id="XP_031378930.1">
    <property type="nucleotide sequence ID" value="XM_031523070.1"/>
</dbReference>
<evidence type="ECO:0000313" key="1">
    <source>
        <dbReference type="Proteomes" id="UP000515151"/>
    </source>
</evidence>
<keyword evidence="1" id="KW-1185">Reference proteome</keyword>
<proteinExistence type="predicted"/>
<dbReference type="Proteomes" id="UP000515151">
    <property type="component" value="Chromosome 1"/>
</dbReference>
<reference evidence="2" key="2">
    <citation type="submission" date="2025-08" db="UniProtKB">
        <authorList>
            <consortium name="RefSeq"/>
        </authorList>
    </citation>
    <scope>IDENTIFICATION</scope>
    <source>
        <tissue evidence="2">Leaf</tissue>
    </source>
</reference>
<sequence>MEDWESRDKPQIFLYAIMSHNSATSIPEGATELADPKVLMEAMMSEIRRVMRLELEQVHERIDQMENIHVEQPQNIPNARRRERVQPREVRFEDEENYGPGFVEEDDEIQLLVIGDMQGILEKLGIGKTITWVVLR</sequence>